<evidence type="ECO:0000259" key="1">
    <source>
        <dbReference type="PROSITE" id="PS50105"/>
    </source>
</evidence>
<dbReference type="Proteomes" id="UP000735302">
    <property type="component" value="Unassembled WGS sequence"/>
</dbReference>
<dbReference type="InterPro" id="IPR001660">
    <property type="entry name" value="SAM"/>
</dbReference>
<dbReference type="SUPFAM" id="SSF47769">
    <property type="entry name" value="SAM/Pointed domain"/>
    <property type="match status" value="1"/>
</dbReference>
<protein>
    <submittedName>
        <fullName evidence="2">Phosphatidylinositol 3-kinase regulatory subunit alpha</fullName>
    </submittedName>
</protein>
<proteinExistence type="predicted"/>
<accession>A0AAV3YUM7</accession>
<sequence>MSSFRVIGERNVQFRNTTVSGVVTAFADVAPVSEWSVANVLEWMAAANLYEFAETFLERHITGADLLGMDQGKLWVSTTSFLQRGPEPPPPSLACHSARLVVRS</sequence>
<comment type="caution">
    <text evidence="2">The sequence shown here is derived from an EMBL/GenBank/DDBJ whole genome shotgun (WGS) entry which is preliminary data.</text>
</comment>
<dbReference type="InterPro" id="IPR013761">
    <property type="entry name" value="SAM/pointed_sf"/>
</dbReference>
<dbReference type="EMBL" id="BLXT01001660">
    <property type="protein sequence ID" value="GFN87135.1"/>
    <property type="molecule type" value="Genomic_DNA"/>
</dbReference>
<dbReference type="Pfam" id="PF07647">
    <property type="entry name" value="SAM_2"/>
    <property type="match status" value="1"/>
</dbReference>
<dbReference type="Gene3D" id="1.10.150.50">
    <property type="entry name" value="Transcription Factor, Ets-1"/>
    <property type="match status" value="1"/>
</dbReference>
<name>A0AAV3YUM7_9GAST</name>
<evidence type="ECO:0000313" key="2">
    <source>
        <dbReference type="EMBL" id="GFN87135.1"/>
    </source>
</evidence>
<dbReference type="PROSITE" id="PS50105">
    <property type="entry name" value="SAM_DOMAIN"/>
    <property type="match status" value="1"/>
</dbReference>
<gene>
    <name evidence="2" type="ORF">PoB_001364100</name>
</gene>
<reference evidence="2 3" key="1">
    <citation type="journal article" date="2021" name="Elife">
        <title>Chloroplast acquisition without the gene transfer in kleptoplastic sea slugs, Plakobranchus ocellatus.</title>
        <authorList>
            <person name="Maeda T."/>
            <person name="Takahashi S."/>
            <person name="Yoshida T."/>
            <person name="Shimamura S."/>
            <person name="Takaki Y."/>
            <person name="Nagai Y."/>
            <person name="Toyoda A."/>
            <person name="Suzuki Y."/>
            <person name="Arimoto A."/>
            <person name="Ishii H."/>
            <person name="Satoh N."/>
            <person name="Nishiyama T."/>
            <person name="Hasebe M."/>
            <person name="Maruyama T."/>
            <person name="Minagawa J."/>
            <person name="Obokata J."/>
            <person name="Shigenobu S."/>
        </authorList>
    </citation>
    <scope>NUCLEOTIDE SEQUENCE [LARGE SCALE GENOMIC DNA]</scope>
</reference>
<dbReference type="AlphaFoldDB" id="A0AAV3YUM7"/>
<keyword evidence="3" id="KW-1185">Reference proteome</keyword>
<organism evidence="2 3">
    <name type="scientific">Plakobranchus ocellatus</name>
    <dbReference type="NCBI Taxonomy" id="259542"/>
    <lineage>
        <taxon>Eukaryota</taxon>
        <taxon>Metazoa</taxon>
        <taxon>Spiralia</taxon>
        <taxon>Lophotrochozoa</taxon>
        <taxon>Mollusca</taxon>
        <taxon>Gastropoda</taxon>
        <taxon>Heterobranchia</taxon>
        <taxon>Euthyneura</taxon>
        <taxon>Panpulmonata</taxon>
        <taxon>Sacoglossa</taxon>
        <taxon>Placobranchoidea</taxon>
        <taxon>Plakobranchidae</taxon>
        <taxon>Plakobranchus</taxon>
    </lineage>
</organism>
<evidence type="ECO:0000313" key="3">
    <source>
        <dbReference type="Proteomes" id="UP000735302"/>
    </source>
</evidence>
<feature type="domain" description="SAM" evidence="1">
    <location>
        <begin position="35"/>
        <end position="74"/>
    </location>
</feature>